<proteinExistence type="predicted"/>
<protein>
    <submittedName>
        <fullName evidence="3">Pimelyl-ACP methyl ester esterase</fullName>
    </submittedName>
</protein>
<dbReference type="EMBL" id="JNCF01000001">
    <property type="protein sequence ID" value="KGP64399.1"/>
    <property type="molecule type" value="Genomic_DNA"/>
</dbReference>
<comment type="caution">
    <text evidence="3">The sequence shown here is derived from an EMBL/GenBank/DDBJ whole genome shotgun (WGS) entry which is preliminary data.</text>
</comment>
<dbReference type="PANTHER" id="PTHR43798">
    <property type="entry name" value="MONOACYLGLYCEROL LIPASE"/>
    <property type="match status" value="1"/>
</dbReference>
<dbReference type="Pfam" id="PF12697">
    <property type="entry name" value="Abhydrolase_6"/>
    <property type="match status" value="1"/>
</dbReference>
<dbReference type="PANTHER" id="PTHR43798:SF31">
    <property type="entry name" value="AB HYDROLASE SUPERFAMILY PROTEIN YCLE"/>
    <property type="match status" value="1"/>
</dbReference>
<dbReference type="STRING" id="1498499.EP47_11540"/>
<dbReference type="Gene3D" id="3.40.50.1820">
    <property type="entry name" value="alpha/beta hydrolase"/>
    <property type="match status" value="1"/>
</dbReference>
<reference evidence="3 4" key="1">
    <citation type="submission" date="2014-05" db="EMBL/GenBank/DDBJ databases">
        <authorList>
            <person name="Rizzardi K."/>
            <person name="Winiecka-Krusnell J."/>
            <person name="Ramliden M."/>
            <person name="Alm E."/>
            <person name="Andersson S."/>
            <person name="Byfors S."/>
        </authorList>
    </citation>
    <scope>NUCLEOTIDE SEQUENCE [LARGE SCALE GENOMIC DNA]</scope>
    <source>
        <strain evidence="3 4">LEGN</strain>
    </source>
</reference>
<dbReference type="GO" id="GO:0016787">
    <property type="term" value="F:hydrolase activity"/>
    <property type="evidence" value="ECO:0007669"/>
    <property type="project" value="UniProtKB-KW"/>
</dbReference>
<evidence type="ECO:0000259" key="2">
    <source>
        <dbReference type="Pfam" id="PF12697"/>
    </source>
</evidence>
<evidence type="ECO:0000313" key="4">
    <source>
        <dbReference type="Proteomes" id="UP000054422"/>
    </source>
</evidence>
<dbReference type="GO" id="GO:0016020">
    <property type="term" value="C:membrane"/>
    <property type="evidence" value="ECO:0007669"/>
    <property type="project" value="TreeGrafter"/>
</dbReference>
<organism evidence="3 4">
    <name type="scientific">Legionella norrlandica</name>
    <dbReference type="NCBI Taxonomy" id="1498499"/>
    <lineage>
        <taxon>Bacteria</taxon>
        <taxon>Pseudomonadati</taxon>
        <taxon>Pseudomonadota</taxon>
        <taxon>Gammaproteobacteria</taxon>
        <taxon>Legionellales</taxon>
        <taxon>Legionellaceae</taxon>
        <taxon>Legionella</taxon>
    </lineage>
</organism>
<gene>
    <name evidence="3" type="ORF">EP47_11540</name>
</gene>
<feature type="domain" description="AB hydrolase-1" evidence="2">
    <location>
        <begin position="2"/>
        <end position="193"/>
    </location>
</feature>
<evidence type="ECO:0000256" key="1">
    <source>
        <dbReference type="ARBA" id="ARBA00022801"/>
    </source>
</evidence>
<dbReference type="SUPFAM" id="SSF53474">
    <property type="entry name" value="alpha/beta-Hydrolases"/>
    <property type="match status" value="1"/>
</dbReference>
<accession>A0A0A2SYC9</accession>
<dbReference type="Proteomes" id="UP000054422">
    <property type="component" value="Unassembled WGS sequence"/>
</dbReference>
<sequence length="200" mass="23065">MILVDLPGFGLTSMMDWQSFKENLLKQLPDTFVLAGWSMGGLYATRLAIEEPARVRYLLNITSSPRFISDMDWPGVEQEVFANFYSNLSEDITKTLNEFLSLQLSNMKFDFKIGHPPSPEGLELGLKILYTWDLREDLKKLSIPTAYLFGRLDPITSAKTMKTMEELYPDFKYILFNKAAHMPFLSHTDLFVKTINEFIK</sequence>
<keyword evidence="1" id="KW-0378">Hydrolase</keyword>
<name>A0A0A2SYC9_9GAMM</name>
<dbReference type="AlphaFoldDB" id="A0A0A2SYC9"/>
<dbReference type="InterPro" id="IPR029058">
    <property type="entry name" value="AB_hydrolase_fold"/>
</dbReference>
<keyword evidence="4" id="KW-1185">Reference proteome</keyword>
<evidence type="ECO:0000313" key="3">
    <source>
        <dbReference type="EMBL" id="KGP64399.1"/>
    </source>
</evidence>
<dbReference type="InterPro" id="IPR000073">
    <property type="entry name" value="AB_hydrolase_1"/>
</dbReference>
<dbReference type="InterPro" id="IPR050266">
    <property type="entry name" value="AB_hydrolase_sf"/>
</dbReference>